<accession>A0A0B7GT07</accession>
<name>A0A0B7GT07_TREPH</name>
<dbReference type="Pfam" id="PF13541">
    <property type="entry name" value="ChlI"/>
    <property type="match status" value="1"/>
</dbReference>
<dbReference type="Gene3D" id="3.30.230.10">
    <property type="match status" value="1"/>
</dbReference>
<dbReference type="PANTHER" id="PTHR32039:SF7">
    <property type="entry name" value="COMPETENCE PROTEIN COMM"/>
    <property type="match status" value="1"/>
</dbReference>
<dbReference type="EMBL" id="CDNC01000012">
    <property type="protein sequence ID" value="CEM61593.1"/>
    <property type="molecule type" value="Genomic_DNA"/>
</dbReference>
<evidence type="ECO:0000313" key="6">
    <source>
        <dbReference type="Proteomes" id="UP000323594"/>
    </source>
</evidence>
<evidence type="ECO:0000313" key="5">
    <source>
        <dbReference type="Proteomes" id="UP000042527"/>
    </source>
</evidence>
<protein>
    <submittedName>
        <fullName evidence="3">Mg chelatase-like protein</fullName>
    </submittedName>
    <submittedName>
        <fullName evidence="4">YifB family Mg chelatase-like AAA ATPase</fullName>
    </submittedName>
</protein>
<feature type="domain" description="Magnesium chelatase ChlI-like catalytic" evidence="1">
    <location>
        <begin position="204"/>
        <end position="411"/>
    </location>
</feature>
<reference evidence="5" key="1">
    <citation type="submission" date="2015-01" db="EMBL/GenBank/DDBJ databases">
        <authorList>
            <person name="Manzoor Shahid"/>
            <person name="Zubair Saima"/>
        </authorList>
    </citation>
    <scope>NUCLEOTIDE SEQUENCE [LARGE SCALE GENOMIC DNA]</scope>
    <source>
        <strain evidence="5">V1</strain>
    </source>
</reference>
<dbReference type="RefSeq" id="WP_004266530.1">
    <property type="nucleotide sequence ID" value="NZ_CDNC01000012.1"/>
</dbReference>
<organism evidence="3 5">
    <name type="scientific">Treponema phagedenis</name>
    <dbReference type="NCBI Taxonomy" id="162"/>
    <lineage>
        <taxon>Bacteria</taxon>
        <taxon>Pseudomonadati</taxon>
        <taxon>Spirochaetota</taxon>
        <taxon>Spirochaetia</taxon>
        <taxon>Spirochaetales</taxon>
        <taxon>Treponemataceae</taxon>
        <taxon>Treponema</taxon>
    </lineage>
</organism>
<feature type="domain" description="Mg chelatase-related protein C-terminal" evidence="2">
    <location>
        <begin position="420"/>
        <end position="517"/>
    </location>
</feature>
<evidence type="ECO:0000313" key="3">
    <source>
        <dbReference type="EMBL" id="CEM61593.1"/>
    </source>
</evidence>
<dbReference type="Proteomes" id="UP000042527">
    <property type="component" value="Unassembled WGS sequence"/>
</dbReference>
<gene>
    <name evidence="4" type="ORF">FUT82_09675</name>
    <name evidence="3" type="ORF">TPHV1_20130</name>
</gene>
<reference evidence="4 6" key="3">
    <citation type="submission" date="2019-08" db="EMBL/GenBank/DDBJ databases">
        <authorList>
            <person name="Kuhnert P."/>
        </authorList>
    </citation>
    <scope>NUCLEOTIDE SEQUENCE [LARGE SCALE GENOMIC DNA]</scope>
    <source>
        <strain evidence="4 6">B36.5</strain>
    </source>
</reference>
<dbReference type="OrthoDB" id="9813147at2"/>
<evidence type="ECO:0000259" key="1">
    <source>
        <dbReference type="Pfam" id="PF01078"/>
    </source>
</evidence>
<reference evidence="3" key="2">
    <citation type="submission" date="2015-01" db="EMBL/GenBank/DDBJ databases">
        <authorList>
            <person name="Xiang T."/>
            <person name="Song Y."/>
            <person name="Huang L."/>
            <person name="Wang B."/>
            <person name="Wu P."/>
        </authorList>
    </citation>
    <scope>NUCLEOTIDE SEQUENCE [LARGE SCALE GENOMIC DNA]</scope>
    <source>
        <strain evidence="3">V1</strain>
    </source>
</reference>
<evidence type="ECO:0000313" key="4">
    <source>
        <dbReference type="EMBL" id="QEJ98238.1"/>
    </source>
</evidence>
<evidence type="ECO:0000259" key="2">
    <source>
        <dbReference type="Pfam" id="PF13335"/>
    </source>
</evidence>
<dbReference type="InterPro" id="IPR025158">
    <property type="entry name" value="Mg_chelat-rel_C"/>
</dbReference>
<dbReference type="InterPro" id="IPR045006">
    <property type="entry name" value="CHLI-like"/>
</dbReference>
<dbReference type="InterPro" id="IPR020568">
    <property type="entry name" value="Ribosomal_Su5_D2-typ_SF"/>
</dbReference>
<dbReference type="PANTHER" id="PTHR32039">
    <property type="entry name" value="MAGNESIUM-CHELATASE SUBUNIT CHLI"/>
    <property type="match status" value="1"/>
</dbReference>
<dbReference type="NCBIfam" id="TIGR00368">
    <property type="entry name" value="YifB family Mg chelatase-like AAA ATPase"/>
    <property type="match status" value="1"/>
</dbReference>
<dbReference type="Proteomes" id="UP000323594">
    <property type="component" value="Chromosome"/>
</dbReference>
<keyword evidence="5" id="KW-1185">Reference proteome</keyword>
<dbReference type="SUPFAM" id="SSF52540">
    <property type="entry name" value="P-loop containing nucleoside triphosphate hydrolases"/>
    <property type="match status" value="1"/>
</dbReference>
<dbReference type="InterPro" id="IPR027417">
    <property type="entry name" value="P-loop_NTPase"/>
</dbReference>
<dbReference type="Gene3D" id="3.40.50.300">
    <property type="entry name" value="P-loop containing nucleotide triphosphate hydrolases"/>
    <property type="match status" value="1"/>
</dbReference>
<dbReference type="EMBL" id="CP042817">
    <property type="protein sequence ID" value="QEJ98238.1"/>
    <property type="molecule type" value="Genomic_DNA"/>
</dbReference>
<dbReference type="InterPro" id="IPR004482">
    <property type="entry name" value="Mg_chelat-rel"/>
</dbReference>
<dbReference type="SUPFAM" id="SSF54211">
    <property type="entry name" value="Ribosomal protein S5 domain 2-like"/>
    <property type="match status" value="1"/>
</dbReference>
<dbReference type="GO" id="GO:0005524">
    <property type="term" value="F:ATP binding"/>
    <property type="evidence" value="ECO:0007669"/>
    <property type="project" value="InterPro"/>
</dbReference>
<dbReference type="InterPro" id="IPR014721">
    <property type="entry name" value="Ribsml_uS5_D2-typ_fold_subgr"/>
</dbReference>
<dbReference type="AlphaFoldDB" id="A0A0B7GT07"/>
<sequence>MEIMSFSSFGYEGEIVKVEADLRRGLPIIDIVGLPGSAVKEARERMRAAIRNSNLIFPQERVLINLSPANLKKEGSGFDLPIALSVLNAGISGGGKVMAIGELELSGKIRPIRGVLAAVSAGVTENIFYYIVPKENEAEALITKNIEVFAAENLQEAVTALELILQKSSIQAPIRSSNFSEEKTLEIKWNGSAEMPEESFSGGFEDIIGQDTLIKALEIAAAGGHNLIAYGPPGCGKTLSLRRFPLLLPDIDIETALEVTRIYSVAGLLPLSADKDILITRPPFRMPHPNASLEGIIGGAGNCMPGEISFAHGGVLFLDEASQFKQSVLETLRAPLETGMVTVSRAGRSSTYPADFQLLLAINPCPCGNFGTETKVCTCMLSAVEKYWKKLTAPLLDRIDLRIEVQSPDTKKLISKSTHSTKDLRLKVAAAIERQWQRHRNKRIAAKYKNAYLLPEEITKVCILSAEAKRALDAAAEKESLSGRGSHALLKIARTIADLEGEEKIASVHIEEAYTLRKWSPILPDFL</sequence>
<proteinExistence type="predicted"/>
<dbReference type="Pfam" id="PF13335">
    <property type="entry name" value="Mg_chelatase_C"/>
    <property type="match status" value="1"/>
</dbReference>
<dbReference type="Pfam" id="PF01078">
    <property type="entry name" value="Mg_chelatase"/>
    <property type="match status" value="1"/>
</dbReference>
<dbReference type="InterPro" id="IPR000523">
    <property type="entry name" value="Mg_chelatse_chII-like_cat_dom"/>
</dbReference>